<name>A0A448XN85_9PLAT</name>
<keyword evidence="2" id="KW-1185">Reference proteome</keyword>
<reference evidence="1" key="1">
    <citation type="submission" date="2018-11" db="EMBL/GenBank/DDBJ databases">
        <authorList>
            <consortium name="Pathogen Informatics"/>
        </authorList>
    </citation>
    <scope>NUCLEOTIDE SEQUENCE</scope>
</reference>
<protein>
    <submittedName>
        <fullName evidence="1">Uncharacterized protein</fullName>
    </submittedName>
</protein>
<gene>
    <name evidence="1" type="ORF">PXEA_LOCUS34193</name>
</gene>
<evidence type="ECO:0000313" key="2">
    <source>
        <dbReference type="Proteomes" id="UP000784294"/>
    </source>
</evidence>
<evidence type="ECO:0000313" key="1">
    <source>
        <dbReference type="EMBL" id="VEL40753.1"/>
    </source>
</evidence>
<proteinExistence type="predicted"/>
<comment type="caution">
    <text evidence="1">The sequence shown here is derived from an EMBL/GenBank/DDBJ whole genome shotgun (WGS) entry which is preliminary data.</text>
</comment>
<dbReference type="Proteomes" id="UP000784294">
    <property type="component" value="Unassembled WGS sequence"/>
</dbReference>
<organism evidence="1 2">
    <name type="scientific">Protopolystoma xenopodis</name>
    <dbReference type="NCBI Taxonomy" id="117903"/>
    <lineage>
        <taxon>Eukaryota</taxon>
        <taxon>Metazoa</taxon>
        <taxon>Spiralia</taxon>
        <taxon>Lophotrochozoa</taxon>
        <taxon>Platyhelminthes</taxon>
        <taxon>Monogenea</taxon>
        <taxon>Polyopisthocotylea</taxon>
        <taxon>Polystomatidea</taxon>
        <taxon>Polystomatidae</taxon>
        <taxon>Protopolystoma</taxon>
    </lineage>
</organism>
<dbReference type="AlphaFoldDB" id="A0A448XN85"/>
<dbReference type="EMBL" id="CAAALY010266291">
    <property type="protein sequence ID" value="VEL40753.1"/>
    <property type="molecule type" value="Genomic_DNA"/>
</dbReference>
<sequence length="70" mass="7776">MLSEALAQCEVDLVVSAGGSHFCVRSSAKPHRRRRVEGQLESVELHFTTGTDRSHSIEQIHAHLPEVDLN</sequence>
<accession>A0A448XN85</accession>